<name>A0A1A8ZX83_PLAOA</name>
<accession>A0A1A8ZX83</accession>
<gene>
    <name evidence="1" type="ORF">POVWA2_056260</name>
</gene>
<dbReference type="AlphaFoldDB" id="A0A1A8ZX83"/>
<dbReference type="EMBL" id="FLRE01000191">
    <property type="protein sequence ID" value="SBT48497.1"/>
    <property type="molecule type" value="Genomic_DNA"/>
</dbReference>
<evidence type="ECO:0000313" key="1">
    <source>
        <dbReference type="EMBL" id="SBT48497.1"/>
    </source>
</evidence>
<organism evidence="1 2">
    <name type="scientific">Plasmodium ovale wallikeri</name>
    <dbReference type="NCBI Taxonomy" id="864142"/>
    <lineage>
        <taxon>Eukaryota</taxon>
        <taxon>Sar</taxon>
        <taxon>Alveolata</taxon>
        <taxon>Apicomplexa</taxon>
        <taxon>Aconoidasida</taxon>
        <taxon>Haemosporida</taxon>
        <taxon>Plasmodiidae</taxon>
        <taxon>Plasmodium</taxon>
        <taxon>Plasmodium (Plasmodium)</taxon>
    </lineage>
</organism>
<dbReference type="Proteomes" id="UP000078550">
    <property type="component" value="Unassembled WGS sequence"/>
</dbReference>
<reference evidence="2" key="1">
    <citation type="submission" date="2016-05" db="EMBL/GenBank/DDBJ databases">
        <authorList>
            <person name="Naeem Raeece"/>
        </authorList>
    </citation>
    <scope>NUCLEOTIDE SEQUENCE [LARGE SCALE GENOMIC DNA]</scope>
</reference>
<sequence>MSTKSCYAHNDSYKCVYMEVCTCTCTCTRTFQFLPPPPVFSDGNNMNACNDDYEYDQCDYNSGNVKNTHNKNAEDADYYL</sequence>
<evidence type="ECO:0000313" key="2">
    <source>
        <dbReference type="Proteomes" id="UP000078550"/>
    </source>
</evidence>
<protein>
    <submittedName>
        <fullName evidence="1">Uncharacterized protein</fullName>
    </submittedName>
</protein>
<proteinExistence type="predicted"/>